<evidence type="ECO:0000313" key="3">
    <source>
        <dbReference type="Proteomes" id="UP000221165"/>
    </source>
</evidence>
<evidence type="ECO:0000313" key="2">
    <source>
        <dbReference type="EMBL" id="PHJ16732.1"/>
    </source>
</evidence>
<gene>
    <name evidence="2" type="ORF">CSUI_009452</name>
</gene>
<protein>
    <submittedName>
        <fullName evidence="2">Hydroxyacylglutathione</fullName>
    </submittedName>
</protein>
<reference evidence="2 3" key="1">
    <citation type="journal article" date="2017" name="Int. J. Parasitol.">
        <title>The genome of the protozoan parasite Cystoisospora suis and a reverse vaccinology approach to identify vaccine candidates.</title>
        <authorList>
            <person name="Palmieri N."/>
            <person name="Shrestha A."/>
            <person name="Ruttkowski B."/>
            <person name="Beck T."/>
            <person name="Vogl C."/>
            <person name="Tomley F."/>
            <person name="Blake D.P."/>
            <person name="Joachim A."/>
        </authorList>
    </citation>
    <scope>NUCLEOTIDE SEQUENCE [LARGE SCALE GENOMIC DNA]</scope>
    <source>
        <strain evidence="2 3">Wien I</strain>
    </source>
</reference>
<comment type="caution">
    <text evidence="2">The sequence shown here is derived from an EMBL/GenBank/DDBJ whole genome shotgun (WGS) entry which is preliminary data.</text>
</comment>
<dbReference type="GeneID" id="94432779"/>
<proteinExistence type="predicted"/>
<dbReference type="EMBL" id="MIGC01005635">
    <property type="protein sequence ID" value="PHJ16732.1"/>
    <property type="molecule type" value="Genomic_DNA"/>
</dbReference>
<feature type="region of interest" description="Disordered" evidence="1">
    <location>
        <begin position="128"/>
        <end position="160"/>
    </location>
</feature>
<dbReference type="AlphaFoldDB" id="A0A2C6KJS2"/>
<feature type="region of interest" description="Disordered" evidence="1">
    <location>
        <begin position="203"/>
        <end position="246"/>
    </location>
</feature>
<feature type="compositionally biased region" description="Basic and acidic residues" evidence="1">
    <location>
        <begin position="132"/>
        <end position="147"/>
    </location>
</feature>
<name>A0A2C6KJS2_9APIC</name>
<accession>A0A2C6KJS2</accession>
<dbReference type="RefSeq" id="XP_067918457.1">
    <property type="nucleotide sequence ID" value="XM_068069568.1"/>
</dbReference>
<evidence type="ECO:0000256" key="1">
    <source>
        <dbReference type="SAM" id="MobiDB-lite"/>
    </source>
</evidence>
<dbReference type="Proteomes" id="UP000221165">
    <property type="component" value="Unassembled WGS sequence"/>
</dbReference>
<keyword evidence="3" id="KW-1185">Reference proteome</keyword>
<sequence length="268" mass="29836">MSRSLLSSPSFLMSLLLKSHTSLKISIPSHRPCVSPSSSPVSLSRRSSFLSQFRFLSFFLTPLSLNRSLLLLSRSPFSPPLVNSSSSSLVHISPVTFPASSSLSLFSPPSSSSLPSFFLFKEGPSSSSLAEKSQRREKERKEERDEGNFPPFLKKKKKTSDGNRSLVFFTPSLALRDSPQNKEEEERKISSEDKKKDCIFEERRKKESEESGSFLLSERTTIEDTMEGSAPSSPSYMGGFDPKDRGQAGEVVLVPTLSDNYAYLLIDR</sequence>
<organism evidence="2 3">
    <name type="scientific">Cystoisospora suis</name>
    <dbReference type="NCBI Taxonomy" id="483139"/>
    <lineage>
        <taxon>Eukaryota</taxon>
        <taxon>Sar</taxon>
        <taxon>Alveolata</taxon>
        <taxon>Apicomplexa</taxon>
        <taxon>Conoidasida</taxon>
        <taxon>Coccidia</taxon>
        <taxon>Eucoccidiorida</taxon>
        <taxon>Eimeriorina</taxon>
        <taxon>Sarcocystidae</taxon>
        <taxon>Cystoisospora</taxon>
    </lineage>
</organism>
<dbReference type="VEuPathDB" id="ToxoDB:CSUI_009452"/>
<dbReference type="OrthoDB" id="515692at2759"/>